<gene>
    <name evidence="2" type="ORF">ENV62_00305</name>
</gene>
<dbReference type="EMBL" id="DTHB01000007">
    <property type="protein sequence ID" value="HGB13674.1"/>
    <property type="molecule type" value="Genomic_DNA"/>
</dbReference>
<organism evidence="2">
    <name type="scientific">Desulfobacca acetoxidans</name>
    <dbReference type="NCBI Taxonomy" id="60893"/>
    <lineage>
        <taxon>Bacteria</taxon>
        <taxon>Pseudomonadati</taxon>
        <taxon>Thermodesulfobacteriota</taxon>
        <taxon>Desulfobaccia</taxon>
        <taxon>Desulfobaccales</taxon>
        <taxon>Desulfobaccaceae</taxon>
        <taxon>Desulfobacca</taxon>
    </lineage>
</organism>
<sequence length="489" mass="56807">MNLAERLLKERILTREQLGLALRRQKKQRGYLAKHLLELNLVEPEVLAKLAPPFPPAPQTFADLGIPETLLAQLFLKHAFFKEYITAREMSEALKIPEHLVETLIEYLKGQKYLDIKPRDILRPEAGHLAVELRYTLSDGGKKRAEQFLEFNSYVGPAPVTLEDYWDWVEAQSIQQTQIDEQKLRQVFADYVVPDELIYKLGPAIMSGRSIFLFGPTGSGKTVLAKAIAEAFDDAVFIPYALYVYGQIIRLYDEVNHQPVTPTHDVTRQDRRWVLCRRPLVIAGGEMTEDSLELKYNPVLKYYDAPHQLRANNGIFIIDDFGRQKVSPRHLLNRWMYPLETRQDFCYLNTGQQFAVPFDQLIIFATNLDPYGLADAAFLRRIRHKVFIGHVNVEQYMEIFRRVCEQQNIVFKPEVVREMMIKHYFQASRPMSACHPRDLIENLIDRARFLKITPELTPELLDYACSSYFVKPKEVVDYDIAMEEPRTLL</sequence>
<dbReference type="Gene3D" id="3.40.50.300">
    <property type="entry name" value="P-loop containing nucleotide triphosphate hydrolases"/>
    <property type="match status" value="1"/>
</dbReference>
<dbReference type="InterPro" id="IPR027417">
    <property type="entry name" value="P-loop_NTPase"/>
</dbReference>
<proteinExistence type="predicted"/>
<reference evidence="2" key="1">
    <citation type="journal article" date="2020" name="mSystems">
        <title>Genome- and Community-Level Interaction Insights into Carbon Utilization and Element Cycling Functions of Hydrothermarchaeota in Hydrothermal Sediment.</title>
        <authorList>
            <person name="Zhou Z."/>
            <person name="Liu Y."/>
            <person name="Xu W."/>
            <person name="Pan J."/>
            <person name="Luo Z.H."/>
            <person name="Li M."/>
        </authorList>
    </citation>
    <scope>NUCLEOTIDE SEQUENCE [LARGE SCALE GENOMIC DNA]</scope>
    <source>
        <strain evidence="2">SpSt-776</strain>
    </source>
</reference>
<accession>A0A7C3WPA0</accession>
<evidence type="ECO:0000313" key="2">
    <source>
        <dbReference type="EMBL" id="HGB13674.1"/>
    </source>
</evidence>
<dbReference type="CDD" id="cd00009">
    <property type="entry name" value="AAA"/>
    <property type="match status" value="1"/>
</dbReference>
<dbReference type="AlphaFoldDB" id="A0A7C3WPA0"/>
<dbReference type="InterPro" id="IPR003593">
    <property type="entry name" value="AAA+_ATPase"/>
</dbReference>
<evidence type="ECO:0000259" key="1">
    <source>
        <dbReference type="SMART" id="SM00382"/>
    </source>
</evidence>
<dbReference type="SUPFAM" id="SSF52540">
    <property type="entry name" value="P-loop containing nucleoside triphosphate hydrolases"/>
    <property type="match status" value="1"/>
</dbReference>
<dbReference type="SUPFAM" id="SSF160246">
    <property type="entry name" value="EspE N-terminal domain-like"/>
    <property type="match status" value="1"/>
</dbReference>
<feature type="domain" description="AAA+ ATPase" evidence="1">
    <location>
        <begin position="207"/>
        <end position="392"/>
    </location>
</feature>
<dbReference type="SMART" id="SM00382">
    <property type="entry name" value="AAA"/>
    <property type="match status" value="1"/>
</dbReference>
<dbReference type="InterPro" id="IPR037257">
    <property type="entry name" value="T2SS_E_N_sf"/>
</dbReference>
<name>A0A7C3WPA0_9BACT</name>
<protein>
    <submittedName>
        <fullName evidence="2">ATPase</fullName>
    </submittedName>
</protein>
<comment type="caution">
    <text evidence="2">The sequence shown here is derived from an EMBL/GenBank/DDBJ whole genome shotgun (WGS) entry which is preliminary data.</text>
</comment>